<dbReference type="PANTHER" id="PTHR43698">
    <property type="entry name" value="RIBD C-TERMINAL DOMAIN CONTAINING PROTEIN"/>
    <property type="match status" value="1"/>
</dbReference>
<feature type="domain" description="Cupin type-2" evidence="2">
    <location>
        <begin position="41"/>
        <end position="100"/>
    </location>
</feature>
<feature type="region of interest" description="Disordered" evidence="1">
    <location>
        <begin position="125"/>
        <end position="146"/>
    </location>
</feature>
<keyword evidence="3" id="KW-0614">Plasmid</keyword>
<dbReference type="Pfam" id="PF07883">
    <property type="entry name" value="Cupin_2"/>
    <property type="match status" value="1"/>
</dbReference>
<reference evidence="3" key="1">
    <citation type="submission" date="2024-06" db="EMBL/GenBank/DDBJ databases">
        <title>Draft Genome Sequence of Deinococcus sonorensis Type Strain KR-87, a Biofilm Producing Representative of the Genus Deinococcus.</title>
        <authorList>
            <person name="Boren L.S."/>
            <person name="Grosso R.A."/>
            <person name="Hugenberg-Cox A.N."/>
            <person name="Hill J.T.E."/>
            <person name="Albert C.M."/>
            <person name="Tuohy J.M."/>
        </authorList>
    </citation>
    <scope>NUCLEOTIDE SEQUENCE</scope>
    <source>
        <strain evidence="3">KR-87</strain>
        <plasmid evidence="3">pDson03</plasmid>
    </source>
</reference>
<evidence type="ECO:0000259" key="2">
    <source>
        <dbReference type="Pfam" id="PF07883"/>
    </source>
</evidence>
<dbReference type="EMBL" id="CP158298">
    <property type="protein sequence ID" value="XBV84260.1"/>
    <property type="molecule type" value="Genomic_DNA"/>
</dbReference>
<name>A0AAU7U7D9_9DEIO</name>
<dbReference type="CDD" id="cd02233">
    <property type="entry name" value="cupin_HNL-like"/>
    <property type="match status" value="1"/>
</dbReference>
<dbReference type="InterPro" id="IPR047263">
    <property type="entry name" value="HNL-like_cupin"/>
</dbReference>
<evidence type="ECO:0000313" key="3">
    <source>
        <dbReference type="EMBL" id="XBV84260.1"/>
    </source>
</evidence>
<sequence length="146" mass="15967">MHRRNNSDLITTPGPADLFTGQVWVDALTPDAPDIETKLLRVTFSPGARTAWHIHPHEQILVVTLGRGLLQRKGEAPQVMTPGDTLIVQAGEQHWHGAAPDSLMQHLAIQPALASHATQWLAHVADGDDHLPPPEPKERHHACDAV</sequence>
<dbReference type="InterPro" id="IPR014710">
    <property type="entry name" value="RmlC-like_jellyroll"/>
</dbReference>
<proteinExistence type="predicted"/>
<dbReference type="RefSeq" id="WP_350242296.1">
    <property type="nucleotide sequence ID" value="NZ_CP158298.1"/>
</dbReference>
<dbReference type="SUPFAM" id="SSF51182">
    <property type="entry name" value="RmlC-like cupins"/>
    <property type="match status" value="1"/>
</dbReference>
<dbReference type="AlphaFoldDB" id="A0AAU7U7D9"/>
<geneLocation type="plasmid" evidence="3">
    <name>pDson03</name>
</geneLocation>
<evidence type="ECO:0000256" key="1">
    <source>
        <dbReference type="SAM" id="MobiDB-lite"/>
    </source>
</evidence>
<accession>A0AAU7U7D9</accession>
<gene>
    <name evidence="3" type="ORF">ABOD76_04160</name>
</gene>
<dbReference type="KEGG" id="dsc:ABOD76_04160"/>
<protein>
    <submittedName>
        <fullName evidence="3">Cupin domain-containing protein</fullName>
    </submittedName>
</protein>
<dbReference type="InterPro" id="IPR011051">
    <property type="entry name" value="RmlC_Cupin_sf"/>
</dbReference>
<dbReference type="InterPro" id="IPR013096">
    <property type="entry name" value="Cupin_2"/>
</dbReference>
<dbReference type="Gene3D" id="2.60.120.10">
    <property type="entry name" value="Jelly Rolls"/>
    <property type="match status" value="1"/>
</dbReference>
<dbReference type="PANTHER" id="PTHR43698:SF1">
    <property type="entry name" value="BLL4564 PROTEIN"/>
    <property type="match status" value="1"/>
</dbReference>
<organism evidence="3">
    <name type="scientific">Deinococcus sonorensis KR-87</name>
    <dbReference type="NCBI Taxonomy" id="694439"/>
    <lineage>
        <taxon>Bacteria</taxon>
        <taxon>Thermotogati</taxon>
        <taxon>Deinococcota</taxon>
        <taxon>Deinococci</taxon>
        <taxon>Deinococcales</taxon>
        <taxon>Deinococcaceae</taxon>
        <taxon>Deinococcus</taxon>
    </lineage>
</organism>